<keyword evidence="1" id="KW-1015">Disulfide bond</keyword>
<feature type="region of interest" description="Disordered" evidence="3">
    <location>
        <begin position="1"/>
        <end position="20"/>
    </location>
</feature>
<keyword evidence="7" id="KW-1185">Reference proteome</keyword>
<feature type="compositionally biased region" description="Basic and acidic residues" evidence="3">
    <location>
        <begin position="274"/>
        <end position="285"/>
    </location>
</feature>
<dbReference type="InterPro" id="IPR035914">
    <property type="entry name" value="Sperma_CUB_dom_sf"/>
</dbReference>
<feature type="compositionally biased region" description="Polar residues" evidence="3">
    <location>
        <begin position="286"/>
        <end position="300"/>
    </location>
</feature>
<evidence type="ECO:0000259" key="5">
    <source>
        <dbReference type="PROSITE" id="PS01180"/>
    </source>
</evidence>
<dbReference type="CDD" id="cd00041">
    <property type="entry name" value="CUB"/>
    <property type="match status" value="2"/>
</dbReference>
<dbReference type="Pfam" id="PF00431">
    <property type="entry name" value="CUB"/>
    <property type="match status" value="2"/>
</dbReference>
<feature type="domain" description="CUB" evidence="5">
    <location>
        <begin position="143"/>
        <end position="265"/>
    </location>
</feature>
<dbReference type="InterPro" id="IPR000859">
    <property type="entry name" value="CUB_dom"/>
</dbReference>
<evidence type="ECO:0000313" key="6">
    <source>
        <dbReference type="EMBL" id="GFO28271.1"/>
    </source>
</evidence>
<keyword evidence="4" id="KW-1133">Transmembrane helix</keyword>
<evidence type="ECO:0000313" key="7">
    <source>
        <dbReference type="Proteomes" id="UP000735302"/>
    </source>
</evidence>
<sequence length="342" mass="38883">IQCNENINSRDHRNGTISSPFYPSPYPPDITCRYIFTGVGRERIQLRFLHMDLNYPSGDPTTPKNCGGSDAVTVYIIINGTTEEIDTWCGRELPQMVMSSQHKMIVEFRSYHSSPAVTGFKAQYSFVTNFGIHEGQQDNRGMCVFNYQSSEKSEGEITSPNYDGLYPRNTECHYLFYGKENERVQIKFDKFDVDGISPRCDERTKSDYVSFSNFANSEDRKMTRLCGQPPEAKRVIWSDGPFFRVIFKSNEIYDSKGFQAHYHFRATDEGTIHKELPPRSREDKTYSVQARRNSGTSGSRPNRDKSADMGGGLLPLAPFISLTTICPVIAVISLHFLPSTFI</sequence>
<reference evidence="6 7" key="1">
    <citation type="journal article" date="2021" name="Elife">
        <title>Chloroplast acquisition without the gene transfer in kleptoplastic sea slugs, Plakobranchus ocellatus.</title>
        <authorList>
            <person name="Maeda T."/>
            <person name="Takahashi S."/>
            <person name="Yoshida T."/>
            <person name="Shimamura S."/>
            <person name="Takaki Y."/>
            <person name="Nagai Y."/>
            <person name="Toyoda A."/>
            <person name="Suzuki Y."/>
            <person name="Arimoto A."/>
            <person name="Ishii H."/>
            <person name="Satoh N."/>
            <person name="Nishiyama T."/>
            <person name="Hasebe M."/>
            <person name="Maruyama T."/>
            <person name="Minagawa J."/>
            <person name="Obokata J."/>
            <person name="Shigenobu S."/>
        </authorList>
    </citation>
    <scope>NUCLEOTIDE SEQUENCE [LARGE SCALE GENOMIC DNA]</scope>
</reference>
<dbReference type="Proteomes" id="UP000735302">
    <property type="component" value="Unassembled WGS sequence"/>
</dbReference>
<dbReference type="FunFam" id="2.60.120.290:FF:000058">
    <property type="entry name" value="CUB domaincontaining protein"/>
    <property type="match status" value="1"/>
</dbReference>
<comment type="caution">
    <text evidence="6">The sequence shown here is derived from an EMBL/GenBank/DDBJ whole genome shotgun (WGS) entry which is preliminary data.</text>
</comment>
<dbReference type="SMART" id="SM00042">
    <property type="entry name" value="CUB"/>
    <property type="match status" value="2"/>
</dbReference>
<feature type="transmembrane region" description="Helical" evidence="4">
    <location>
        <begin position="313"/>
        <end position="337"/>
    </location>
</feature>
<dbReference type="AlphaFoldDB" id="A0AAV4BYQ9"/>
<feature type="domain" description="CUB" evidence="5">
    <location>
        <begin position="3"/>
        <end position="127"/>
    </location>
</feature>
<evidence type="ECO:0000256" key="2">
    <source>
        <dbReference type="PROSITE-ProRule" id="PRU00059"/>
    </source>
</evidence>
<dbReference type="PROSITE" id="PS01180">
    <property type="entry name" value="CUB"/>
    <property type="match status" value="2"/>
</dbReference>
<keyword evidence="4" id="KW-0812">Transmembrane</keyword>
<proteinExistence type="predicted"/>
<evidence type="ECO:0000256" key="1">
    <source>
        <dbReference type="ARBA" id="ARBA00023157"/>
    </source>
</evidence>
<organism evidence="6 7">
    <name type="scientific">Plakobranchus ocellatus</name>
    <dbReference type="NCBI Taxonomy" id="259542"/>
    <lineage>
        <taxon>Eukaryota</taxon>
        <taxon>Metazoa</taxon>
        <taxon>Spiralia</taxon>
        <taxon>Lophotrochozoa</taxon>
        <taxon>Mollusca</taxon>
        <taxon>Gastropoda</taxon>
        <taxon>Heterobranchia</taxon>
        <taxon>Euthyneura</taxon>
        <taxon>Panpulmonata</taxon>
        <taxon>Sacoglossa</taxon>
        <taxon>Placobranchoidea</taxon>
        <taxon>Plakobranchidae</taxon>
        <taxon>Plakobranchus</taxon>
    </lineage>
</organism>
<gene>
    <name evidence="6" type="ORF">PoB_005477600</name>
</gene>
<feature type="non-terminal residue" evidence="6">
    <location>
        <position position="1"/>
    </location>
</feature>
<feature type="region of interest" description="Disordered" evidence="3">
    <location>
        <begin position="274"/>
        <end position="307"/>
    </location>
</feature>
<dbReference type="PANTHER" id="PTHR47537:SF2">
    <property type="entry name" value="CUBILIN"/>
    <property type="match status" value="1"/>
</dbReference>
<dbReference type="SUPFAM" id="SSF49854">
    <property type="entry name" value="Spermadhesin, CUB domain"/>
    <property type="match status" value="2"/>
</dbReference>
<evidence type="ECO:0000256" key="3">
    <source>
        <dbReference type="SAM" id="MobiDB-lite"/>
    </source>
</evidence>
<dbReference type="PANTHER" id="PTHR47537">
    <property type="entry name" value="CUBILIN"/>
    <property type="match status" value="1"/>
</dbReference>
<dbReference type="GO" id="GO:0005886">
    <property type="term" value="C:plasma membrane"/>
    <property type="evidence" value="ECO:0007669"/>
    <property type="project" value="TreeGrafter"/>
</dbReference>
<dbReference type="Gene3D" id="2.60.120.290">
    <property type="entry name" value="Spermadhesin, CUB domain"/>
    <property type="match status" value="2"/>
</dbReference>
<protein>
    <submittedName>
        <fullName evidence="6">Suppressor of lurcher protein 1</fullName>
    </submittedName>
</protein>
<accession>A0AAV4BYQ9</accession>
<comment type="caution">
    <text evidence="2">Lacks conserved residue(s) required for the propagation of feature annotation.</text>
</comment>
<keyword evidence="4" id="KW-0472">Membrane</keyword>
<evidence type="ECO:0000256" key="4">
    <source>
        <dbReference type="SAM" id="Phobius"/>
    </source>
</evidence>
<name>A0AAV4BYQ9_9GAST</name>
<dbReference type="InterPro" id="IPR053207">
    <property type="entry name" value="Non-NMDA_GluR_Accessory"/>
</dbReference>
<dbReference type="EMBL" id="BLXT01006012">
    <property type="protein sequence ID" value="GFO28271.1"/>
    <property type="molecule type" value="Genomic_DNA"/>
</dbReference>